<proteinExistence type="predicted"/>
<dbReference type="Proteomes" id="UP000259950">
    <property type="component" value="Segment"/>
</dbReference>
<reference evidence="1" key="1">
    <citation type="submission" date="2018-07" db="EMBL/GenBank/DDBJ databases">
        <title>Complete genome sequence of the cyanophage S-PRM1 isolated from Singapore coastal waters.</title>
        <authorList>
            <person name="Chenard C."/>
            <person name="Kolundzija S."/>
            <person name="Lauro F.M."/>
        </authorList>
    </citation>
    <scope>NUCLEOTIDE SEQUENCE [LARGE SCALE GENOMIC DNA]</scope>
</reference>
<evidence type="ECO:0000313" key="1">
    <source>
        <dbReference type="EMBL" id="AXN58437.1"/>
    </source>
</evidence>
<dbReference type="EMBL" id="MH629685">
    <property type="protein sequence ID" value="AXN58437.1"/>
    <property type="molecule type" value="Genomic_DNA"/>
</dbReference>
<sequence length="121" mass="14311">MNELYYDVEKAIDYAFDGRFVLKMYDYLRVSDVKRPVVEEFIHSSTAQEIADLVNELEEYLEGGSDYNHRLLREAYGHIPKSQVRKIKTYLYGILEDAWQYSNDRKPGRKKGTKNHKKVSK</sequence>
<keyword evidence="2" id="KW-1185">Reference proteome</keyword>
<protein>
    <submittedName>
        <fullName evidence="1">Uncharacterized protein</fullName>
    </submittedName>
</protein>
<organism evidence="1">
    <name type="scientific">Synechococcus virus S-PRM1</name>
    <dbReference type="NCBI Taxonomy" id="2100130"/>
    <lineage>
        <taxon>Viruses</taxon>
        <taxon>Duplodnaviria</taxon>
        <taxon>Heunggongvirae</taxon>
        <taxon>Uroviricota</taxon>
        <taxon>Caudoviricetes</taxon>
        <taxon>Pantevenvirales</taxon>
        <taxon>Kyanoviridae</taxon>
        <taxon>Makelovirus</taxon>
        <taxon>Makelovirus prm1</taxon>
    </lineage>
</organism>
<dbReference type="RefSeq" id="YP_010097820.1">
    <property type="nucleotide sequence ID" value="NC_055761.1"/>
</dbReference>
<dbReference type="GeneID" id="65115487"/>
<accession>A0A346FKD2</accession>
<evidence type="ECO:0000313" key="2">
    <source>
        <dbReference type="Proteomes" id="UP000259950"/>
    </source>
</evidence>
<name>A0A346FKD2_9CAUD</name>
<dbReference type="KEGG" id="vg:65115487"/>